<dbReference type="Gene3D" id="3.10.450.50">
    <property type="match status" value="1"/>
</dbReference>
<dbReference type="STRING" id="1079859.SAMN04515674_102299"/>
<dbReference type="EMBL" id="FOXH01000002">
    <property type="protein sequence ID" value="SFP29416.1"/>
    <property type="molecule type" value="Genomic_DNA"/>
</dbReference>
<feature type="signal peptide" evidence="1">
    <location>
        <begin position="1"/>
        <end position="21"/>
    </location>
</feature>
<dbReference type="InterPro" id="IPR039437">
    <property type="entry name" value="FrzH/put_lumazine-bd"/>
</dbReference>
<sequence>MIGRITFLALLLGLSSICTFAQNAAEEEKAIKAVVDQLFEGMKKGDSTLVRAAFHPSARMQSVLFSQKSQKMILNTENDVSGFVKAVGTPHKEVWDERVLSYDIKIDGSLATVWTPYEFWLDNKLLHCGVDAFQFYKAENGWKIISIADTRRKNCK</sequence>
<feature type="chain" id="PRO_5011762536" evidence="1">
    <location>
        <begin position="22"/>
        <end position="156"/>
    </location>
</feature>
<keyword evidence="1" id="KW-0732">Signal</keyword>
<dbReference type="OrthoDB" id="117186at2"/>
<evidence type="ECO:0000313" key="3">
    <source>
        <dbReference type="Proteomes" id="UP000199306"/>
    </source>
</evidence>
<proteinExistence type="predicted"/>
<accession>A0A1I5P7H0</accession>
<name>A0A1I5P7H0_9BACT</name>
<organism evidence="2 3">
    <name type="scientific">Pseudarcicella hirudinis</name>
    <dbReference type="NCBI Taxonomy" id="1079859"/>
    <lineage>
        <taxon>Bacteria</taxon>
        <taxon>Pseudomonadati</taxon>
        <taxon>Bacteroidota</taxon>
        <taxon>Cytophagia</taxon>
        <taxon>Cytophagales</taxon>
        <taxon>Flectobacillaceae</taxon>
        <taxon>Pseudarcicella</taxon>
    </lineage>
</organism>
<dbReference type="RefSeq" id="WP_092012874.1">
    <property type="nucleotide sequence ID" value="NZ_FOXH01000002.1"/>
</dbReference>
<evidence type="ECO:0000256" key="1">
    <source>
        <dbReference type="SAM" id="SignalP"/>
    </source>
</evidence>
<dbReference type="SUPFAM" id="SSF54427">
    <property type="entry name" value="NTF2-like"/>
    <property type="match status" value="1"/>
</dbReference>
<evidence type="ECO:0000313" key="2">
    <source>
        <dbReference type="EMBL" id="SFP29416.1"/>
    </source>
</evidence>
<dbReference type="AlphaFoldDB" id="A0A1I5P7H0"/>
<reference evidence="2 3" key="1">
    <citation type="submission" date="2016-10" db="EMBL/GenBank/DDBJ databases">
        <authorList>
            <person name="de Groot N.N."/>
        </authorList>
    </citation>
    <scope>NUCLEOTIDE SEQUENCE [LARGE SCALE GENOMIC DNA]</scope>
    <source>
        <strain evidence="3">E92,LMG 26720,CCM 7988</strain>
    </source>
</reference>
<protein>
    <submittedName>
        <fullName evidence="2">Putative lumazine-binding</fullName>
    </submittedName>
</protein>
<dbReference type="InterPro" id="IPR032710">
    <property type="entry name" value="NTF2-like_dom_sf"/>
</dbReference>
<dbReference type="Pfam" id="PF12893">
    <property type="entry name" value="Lumazine_bd_2"/>
    <property type="match status" value="1"/>
</dbReference>
<gene>
    <name evidence="2" type="ORF">SAMN04515674_102299</name>
</gene>
<keyword evidence="3" id="KW-1185">Reference proteome</keyword>
<dbReference type="Proteomes" id="UP000199306">
    <property type="component" value="Unassembled WGS sequence"/>
</dbReference>